<dbReference type="AlphaFoldDB" id="A0A484LSH9"/>
<keyword evidence="2" id="KW-1185">Reference proteome</keyword>
<dbReference type="GO" id="GO:0006508">
    <property type="term" value="P:proteolysis"/>
    <property type="evidence" value="ECO:0007669"/>
    <property type="project" value="InterPro"/>
</dbReference>
<evidence type="ECO:0008006" key="3">
    <source>
        <dbReference type="Google" id="ProtNLM"/>
    </source>
</evidence>
<dbReference type="InterPro" id="IPR021109">
    <property type="entry name" value="Peptidase_aspartic_dom_sf"/>
</dbReference>
<dbReference type="PANTHER" id="PTHR47965">
    <property type="entry name" value="ASPARTYL PROTEASE-RELATED"/>
    <property type="match status" value="1"/>
</dbReference>
<dbReference type="Gene3D" id="2.40.70.10">
    <property type="entry name" value="Acid Proteases"/>
    <property type="match status" value="1"/>
</dbReference>
<accession>A0A484LSH9</accession>
<name>A0A484LSH9_9ASTE</name>
<dbReference type="Proteomes" id="UP000595140">
    <property type="component" value="Unassembled WGS sequence"/>
</dbReference>
<dbReference type="InterPro" id="IPR001461">
    <property type="entry name" value="Aspartic_peptidase_A1"/>
</dbReference>
<dbReference type="SUPFAM" id="SSF50630">
    <property type="entry name" value="Acid proteases"/>
    <property type="match status" value="1"/>
</dbReference>
<protein>
    <recommendedName>
        <fullName evidence="3">Xylanase inhibitor C-terminal domain-containing protein</fullName>
    </recommendedName>
</protein>
<evidence type="ECO:0000313" key="1">
    <source>
        <dbReference type="EMBL" id="VFQ79179.1"/>
    </source>
</evidence>
<dbReference type="OrthoDB" id="1935403at2759"/>
<sequence length="136" mass="14877">MGVPKFSYYIPSGAAAGVLVFGEANFSLSKPLSCTLLVRLSAQLPSFDRVTYMIQLKGIWVAMVLLIPKSVLKPVNTGAGQTMVDFGTQFTFLLQPRRRSTPPVLRSSTDIVFLLQDKSGCTHDRGSRCLQQPLPS</sequence>
<organism evidence="1 2">
    <name type="scientific">Cuscuta campestris</name>
    <dbReference type="NCBI Taxonomy" id="132261"/>
    <lineage>
        <taxon>Eukaryota</taxon>
        <taxon>Viridiplantae</taxon>
        <taxon>Streptophyta</taxon>
        <taxon>Embryophyta</taxon>
        <taxon>Tracheophyta</taxon>
        <taxon>Spermatophyta</taxon>
        <taxon>Magnoliopsida</taxon>
        <taxon>eudicotyledons</taxon>
        <taxon>Gunneridae</taxon>
        <taxon>Pentapetalae</taxon>
        <taxon>asterids</taxon>
        <taxon>lamiids</taxon>
        <taxon>Solanales</taxon>
        <taxon>Convolvulaceae</taxon>
        <taxon>Cuscuteae</taxon>
        <taxon>Cuscuta</taxon>
        <taxon>Cuscuta subgen. Grammica</taxon>
        <taxon>Cuscuta sect. Cleistogrammica</taxon>
    </lineage>
</organism>
<dbReference type="GO" id="GO:0004190">
    <property type="term" value="F:aspartic-type endopeptidase activity"/>
    <property type="evidence" value="ECO:0007669"/>
    <property type="project" value="InterPro"/>
</dbReference>
<evidence type="ECO:0000313" key="2">
    <source>
        <dbReference type="Proteomes" id="UP000595140"/>
    </source>
</evidence>
<proteinExistence type="predicted"/>
<reference evidence="1 2" key="1">
    <citation type="submission" date="2018-04" db="EMBL/GenBank/DDBJ databases">
        <authorList>
            <person name="Vogel A."/>
        </authorList>
    </citation>
    <scope>NUCLEOTIDE SEQUENCE [LARGE SCALE GENOMIC DNA]</scope>
</reference>
<gene>
    <name evidence="1" type="ORF">CCAM_LOCUS20955</name>
</gene>
<dbReference type="EMBL" id="OOIL02001901">
    <property type="protein sequence ID" value="VFQ79179.1"/>
    <property type="molecule type" value="Genomic_DNA"/>
</dbReference>
<dbReference type="PANTHER" id="PTHR47965:SF77">
    <property type="entry name" value="ASPARTIC PROTEINASE PCS1"/>
    <property type="match status" value="1"/>
</dbReference>